<evidence type="ECO:0000313" key="3">
    <source>
        <dbReference type="Proteomes" id="UP000500826"/>
    </source>
</evidence>
<dbReference type="SUPFAM" id="SSF53756">
    <property type="entry name" value="UDP-Glycosyltransferase/glycogen phosphorylase"/>
    <property type="match status" value="1"/>
</dbReference>
<dbReference type="EMBL" id="CP053418">
    <property type="protein sequence ID" value="QJW84099.1"/>
    <property type="molecule type" value="Genomic_DNA"/>
</dbReference>
<gene>
    <name evidence="2" type="ORF">HK414_09915</name>
</gene>
<feature type="transmembrane region" description="Helical" evidence="1">
    <location>
        <begin position="48"/>
        <end position="70"/>
    </location>
</feature>
<accession>A0ABX6P214</accession>
<dbReference type="PROSITE" id="PS51257">
    <property type="entry name" value="PROKAR_LIPOPROTEIN"/>
    <property type="match status" value="1"/>
</dbReference>
<dbReference type="Gene3D" id="3.40.50.2000">
    <property type="entry name" value="Glycogen Phosphorylase B"/>
    <property type="match status" value="2"/>
</dbReference>
<protein>
    <recommendedName>
        <fullName evidence="4">Glycosyltransferase family 1 protein</fullName>
    </recommendedName>
</protein>
<evidence type="ECO:0000313" key="2">
    <source>
        <dbReference type="EMBL" id="QJW84099.1"/>
    </source>
</evidence>
<organism evidence="2 3">
    <name type="scientific">Ramlibacter terrae</name>
    <dbReference type="NCBI Taxonomy" id="2732511"/>
    <lineage>
        <taxon>Bacteria</taxon>
        <taxon>Pseudomonadati</taxon>
        <taxon>Pseudomonadota</taxon>
        <taxon>Betaproteobacteria</taxon>
        <taxon>Burkholderiales</taxon>
        <taxon>Comamonadaceae</taxon>
        <taxon>Ramlibacter</taxon>
    </lineage>
</organism>
<proteinExistence type="predicted"/>
<reference evidence="2 3" key="1">
    <citation type="submission" date="2020-05" db="EMBL/GenBank/DDBJ databases">
        <title>Ramlibacter rhizophilus sp. nov., isolated from rhizosphere soil of national flower Mugunghwa from South Korea.</title>
        <authorList>
            <person name="Zheng-Fei Y."/>
            <person name="Huan T."/>
        </authorList>
    </citation>
    <scope>NUCLEOTIDE SEQUENCE [LARGE SCALE GENOMIC DNA]</scope>
    <source>
        <strain evidence="2 3">H242</strain>
    </source>
</reference>
<keyword evidence="1" id="KW-1133">Transmembrane helix</keyword>
<keyword evidence="1" id="KW-0812">Transmembrane</keyword>
<keyword evidence="3" id="KW-1185">Reference proteome</keyword>
<evidence type="ECO:0000256" key="1">
    <source>
        <dbReference type="SAM" id="Phobius"/>
    </source>
</evidence>
<keyword evidence="1" id="KW-0472">Membrane</keyword>
<sequence length="365" mass="40621">MADKIRAQVAALVRSGVRMDLFHIASGAIACNGKGVKSFGAGPVWRRLTYYLFFYFGVARLAGPLDFLYVRYRGSSPRFLWMLRRLRRANPALAIVVELPSYPYHTETVSLREKVLARVDRACRGALAGLVDRIVTFSREDRIFGVPTIRTDNGVDVQALRVLPRAPSAEGLRLLGVANLSFWHGYDRVIAGMADYYARGGTRDIFFDVVGSGAELGKLREQALATGLAERVRFWGPRRGQELEEIVARCHVGISSIGMHRLQVDTSNLKSREFCARGLPFAIGYPDRDFPGTLPFVFQAPATDDALDIEALAGFLDRLGESDPDYPRTMRAHAERNLTWHAKMQPVVEWLRHVPAAATVSPACN</sequence>
<name>A0ABX6P214_9BURK</name>
<evidence type="ECO:0008006" key="4">
    <source>
        <dbReference type="Google" id="ProtNLM"/>
    </source>
</evidence>
<dbReference type="Proteomes" id="UP000500826">
    <property type="component" value="Chromosome"/>
</dbReference>